<accession>A0A6H5IEY4</accession>
<proteinExistence type="predicted"/>
<evidence type="ECO:0000313" key="2">
    <source>
        <dbReference type="Proteomes" id="UP000479190"/>
    </source>
</evidence>
<organism evidence="1 2">
    <name type="scientific">Trichogramma brassicae</name>
    <dbReference type="NCBI Taxonomy" id="86971"/>
    <lineage>
        <taxon>Eukaryota</taxon>
        <taxon>Metazoa</taxon>
        <taxon>Ecdysozoa</taxon>
        <taxon>Arthropoda</taxon>
        <taxon>Hexapoda</taxon>
        <taxon>Insecta</taxon>
        <taxon>Pterygota</taxon>
        <taxon>Neoptera</taxon>
        <taxon>Endopterygota</taxon>
        <taxon>Hymenoptera</taxon>
        <taxon>Apocrita</taxon>
        <taxon>Proctotrupomorpha</taxon>
        <taxon>Chalcidoidea</taxon>
        <taxon>Trichogrammatidae</taxon>
        <taxon>Trichogramma</taxon>
    </lineage>
</organism>
<gene>
    <name evidence="1" type="ORF">TBRA_LOCUS6944</name>
</gene>
<sequence>MFMYVLHVLKFCISKCKKIVNYKCKLLYHDTTSLIYQIYDTDIYRVRQKYGYTWKFRGIKHLPVSTIFAMPVAEDGRLSAAPILLPDRYRLLRRCWFFREQHRLSNIIVRNIRIYMRYPNCTKLTLINTEADLNALAIALPMLSRSFTSSRHPLPTSAS</sequence>
<dbReference type="Proteomes" id="UP000479190">
    <property type="component" value="Unassembled WGS sequence"/>
</dbReference>
<name>A0A6H5IEY4_9HYME</name>
<dbReference type="AlphaFoldDB" id="A0A6H5IEY4"/>
<evidence type="ECO:0000313" key="1">
    <source>
        <dbReference type="EMBL" id="CAB0035046.1"/>
    </source>
</evidence>
<keyword evidence="2" id="KW-1185">Reference proteome</keyword>
<reference evidence="1 2" key="1">
    <citation type="submission" date="2020-02" db="EMBL/GenBank/DDBJ databases">
        <authorList>
            <person name="Ferguson B K."/>
        </authorList>
    </citation>
    <scope>NUCLEOTIDE SEQUENCE [LARGE SCALE GENOMIC DNA]</scope>
</reference>
<dbReference type="EMBL" id="CADCXV010000769">
    <property type="protein sequence ID" value="CAB0035046.1"/>
    <property type="molecule type" value="Genomic_DNA"/>
</dbReference>
<protein>
    <submittedName>
        <fullName evidence="1">Uncharacterized protein</fullName>
    </submittedName>
</protein>